<dbReference type="EMBL" id="UYRR01000150">
    <property type="protein sequence ID" value="VDK17570.1"/>
    <property type="molecule type" value="Genomic_DNA"/>
</dbReference>
<organism evidence="4">
    <name type="scientific">Anisakis simplex</name>
    <name type="common">Herring worm</name>
    <dbReference type="NCBI Taxonomy" id="6269"/>
    <lineage>
        <taxon>Eukaryota</taxon>
        <taxon>Metazoa</taxon>
        <taxon>Ecdysozoa</taxon>
        <taxon>Nematoda</taxon>
        <taxon>Chromadorea</taxon>
        <taxon>Rhabditida</taxon>
        <taxon>Spirurina</taxon>
        <taxon>Ascaridomorpha</taxon>
        <taxon>Ascaridoidea</taxon>
        <taxon>Anisakidae</taxon>
        <taxon>Anisakis</taxon>
        <taxon>Anisakis simplex complex</taxon>
    </lineage>
</organism>
<accession>A0A0M3IYR7</accession>
<dbReference type="Pfam" id="PF13086">
    <property type="entry name" value="AAA_11"/>
    <property type="match status" value="1"/>
</dbReference>
<dbReference type="SUPFAM" id="SSF52540">
    <property type="entry name" value="P-loop containing nucleoside triphosphate hydrolases"/>
    <property type="match status" value="1"/>
</dbReference>
<gene>
    <name evidence="2" type="ORF">ASIM_LOCUS300</name>
</gene>
<dbReference type="InterPro" id="IPR041677">
    <property type="entry name" value="DNA2/NAM7_AAA_11"/>
</dbReference>
<dbReference type="Proteomes" id="UP000267096">
    <property type="component" value="Unassembled WGS sequence"/>
</dbReference>
<sequence>MARQLRVLLAQNSTLAARAILNETHIHARLASTILEVRPCLPVTNFSFISKSAIDNDTCYEFPPIEVRVSYHSIQGFLDPTTMIVSQFSKTISCSLSRYVPVQILGNLYQVDQLIGTTTMIPKSQISSISNSAFSLLQSLQALPNIPTTIFHHMLISNLTESFPSVHLAAAAHYMSIQQTINEHMSRITMHGEEPSAAQGSIFEQLRVFTMFELLWNVWISTVSFIITIKLISKAFVRLIVPNLLKTWQVLRREQREQNDSAGTNIDIVIQTAGAATELRSSTPQDKRSKQNFWPPRISIPNSISDVATLGNTFSAQICRKLNQIYCSFLIDTGSALTLTSSDWIDTLGVSMTPDVSDAIGVSGHTLNIKGFAKVNFTIANITTQGNLYFTDNSYIRKTSYDVIIGCDIMRHFPPFAIDINNGLLTIGGTRLRLGDPRIVKLTNSSVRLSSNTTIPPNTEMFVNCIIDGNVSQRTDGFLIETIDPRLYDLAITPGIIRPISGDVRILISNPSNHPINLYKNTRITSASEIIETGARDLSYSAITSDPNPKDIIVRALLGMGDPVALIEDDSSLITTTLNTSQQRVLRCLNGNTTILFQQAPAGTGKTFFIAAYVKERLQTLPTSGAMLVTATTNAAVANLADAILTIQPDLSRHTLLFMQSLTAEKRHADGPATRDQYRLPEILDDAVQQNLITNPTDLHFARRYIARRLSHDGRPDREDRALKLVLSIGQYKIFVMTIAMAENLHRVLWPFITHCIIDEAGLVPDAQLYGLMPSNCQPTRPTSLTISFHMASWVRFKR</sequence>
<evidence type="ECO:0000313" key="2">
    <source>
        <dbReference type="EMBL" id="VDK17570.1"/>
    </source>
</evidence>
<protein>
    <submittedName>
        <fullName evidence="4">Reverse transcriptase</fullName>
    </submittedName>
</protein>
<evidence type="ECO:0000259" key="1">
    <source>
        <dbReference type="Pfam" id="PF13086"/>
    </source>
</evidence>
<reference evidence="2 3" key="2">
    <citation type="submission" date="2018-11" db="EMBL/GenBank/DDBJ databases">
        <authorList>
            <consortium name="Pathogen Informatics"/>
        </authorList>
    </citation>
    <scope>NUCLEOTIDE SEQUENCE [LARGE SCALE GENOMIC DNA]</scope>
</reference>
<dbReference type="SUPFAM" id="SSF50630">
    <property type="entry name" value="Acid proteases"/>
    <property type="match status" value="1"/>
</dbReference>
<dbReference type="WBParaSite" id="ASIM_0000039601-mRNA-1">
    <property type="protein sequence ID" value="ASIM_0000039601-mRNA-1"/>
    <property type="gene ID" value="ASIM_0000039601"/>
</dbReference>
<dbReference type="CDD" id="cd00303">
    <property type="entry name" value="retropepsin_like"/>
    <property type="match status" value="1"/>
</dbReference>
<dbReference type="Gene3D" id="2.40.70.10">
    <property type="entry name" value="Acid Proteases"/>
    <property type="match status" value="1"/>
</dbReference>
<dbReference type="Gene3D" id="3.40.50.300">
    <property type="entry name" value="P-loop containing nucleotide triphosphate hydrolases"/>
    <property type="match status" value="1"/>
</dbReference>
<reference evidence="4" key="1">
    <citation type="submission" date="2017-02" db="UniProtKB">
        <authorList>
            <consortium name="WormBaseParasite"/>
        </authorList>
    </citation>
    <scope>IDENTIFICATION</scope>
</reference>
<dbReference type="AlphaFoldDB" id="A0A0M3IYR7"/>
<proteinExistence type="predicted"/>
<dbReference type="GO" id="GO:0004386">
    <property type="term" value="F:helicase activity"/>
    <property type="evidence" value="ECO:0007669"/>
    <property type="project" value="InterPro"/>
</dbReference>
<dbReference type="InterPro" id="IPR027417">
    <property type="entry name" value="P-loop_NTPase"/>
</dbReference>
<evidence type="ECO:0000313" key="4">
    <source>
        <dbReference type="WBParaSite" id="ASIM_0000039601-mRNA-1"/>
    </source>
</evidence>
<feature type="domain" description="DNA2/NAM7 helicase helicase" evidence="1">
    <location>
        <begin position="578"/>
        <end position="653"/>
    </location>
</feature>
<dbReference type="OrthoDB" id="5875676at2759"/>
<evidence type="ECO:0000313" key="3">
    <source>
        <dbReference type="Proteomes" id="UP000267096"/>
    </source>
</evidence>
<keyword evidence="3" id="KW-1185">Reference proteome</keyword>
<name>A0A0M3IYR7_ANISI</name>
<dbReference type="InterPro" id="IPR021109">
    <property type="entry name" value="Peptidase_aspartic_dom_sf"/>
</dbReference>